<organism evidence="9 10">
    <name type="scientific">Carboxydichorda subterranea</name>
    <dbReference type="NCBI Taxonomy" id="3109565"/>
    <lineage>
        <taxon>Bacteria</taxon>
        <taxon>Bacillati</taxon>
        <taxon>Bacillota</taxon>
        <taxon>Limnochordia</taxon>
        <taxon>Limnochordales</taxon>
        <taxon>Geochordaceae</taxon>
        <taxon>Carboxydichorda</taxon>
    </lineage>
</organism>
<keyword evidence="3 9" id="KW-0548">Nucleotidyltransferase</keyword>
<dbReference type="Gene3D" id="3.40.50.620">
    <property type="entry name" value="HUPs"/>
    <property type="match status" value="1"/>
</dbReference>
<dbReference type="InterPro" id="IPR011914">
    <property type="entry name" value="RfaE_dom_II"/>
</dbReference>
<dbReference type="PANTHER" id="PTHR43793">
    <property type="entry name" value="FAD SYNTHASE"/>
    <property type="match status" value="1"/>
</dbReference>
<proteinExistence type="predicted"/>
<accession>A0ABZ1BW96</accession>
<name>A0ABZ1BW96_9FIRM</name>
<keyword evidence="6" id="KW-0119">Carbohydrate metabolism</keyword>
<evidence type="ECO:0000256" key="2">
    <source>
        <dbReference type="ARBA" id="ARBA00022679"/>
    </source>
</evidence>
<dbReference type="GO" id="GO:0016779">
    <property type="term" value="F:nucleotidyltransferase activity"/>
    <property type="evidence" value="ECO:0007669"/>
    <property type="project" value="UniProtKB-KW"/>
</dbReference>
<evidence type="ECO:0000313" key="10">
    <source>
        <dbReference type="Proteomes" id="UP001332192"/>
    </source>
</evidence>
<comment type="catalytic activity">
    <reaction evidence="7">
        <text>D-glycero-beta-D-manno-heptose 1-phosphate + ATP + H(+) = ADP-D-glycero-beta-D-manno-heptose + diphosphate</text>
        <dbReference type="Rhea" id="RHEA:27465"/>
        <dbReference type="ChEBI" id="CHEBI:15378"/>
        <dbReference type="ChEBI" id="CHEBI:30616"/>
        <dbReference type="ChEBI" id="CHEBI:33019"/>
        <dbReference type="ChEBI" id="CHEBI:59967"/>
        <dbReference type="ChEBI" id="CHEBI:61593"/>
        <dbReference type="EC" id="2.7.7.70"/>
    </reaction>
</comment>
<sequence length="166" mass="17716">MEPGRAGRVVTLEQAVAFAREIRRGGGRVALTNGCFDLLHAGHVTVLERARALADALIVGVNTDESVRRLKGAGRPIVPQDERARLVAALRAVDRVVLFGEPTASTLVLAIRPDVYVKGADYTPEGLPEREALREAGARLVLVPLEAGRSTTALIERIRAGSEPPA</sequence>
<dbReference type="EMBL" id="CP141615">
    <property type="protein sequence ID" value="WRP17059.1"/>
    <property type="molecule type" value="Genomic_DNA"/>
</dbReference>
<dbReference type="InterPro" id="IPR004821">
    <property type="entry name" value="Cyt_trans-like"/>
</dbReference>
<evidence type="ECO:0000256" key="6">
    <source>
        <dbReference type="ARBA" id="ARBA00023277"/>
    </source>
</evidence>
<evidence type="ECO:0000259" key="8">
    <source>
        <dbReference type="Pfam" id="PF01467"/>
    </source>
</evidence>
<dbReference type="EC" id="2.7.7.70" evidence="1"/>
<dbReference type="SUPFAM" id="SSF52374">
    <property type="entry name" value="Nucleotidylyl transferase"/>
    <property type="match status" value="1"/>
</dbReference>
<dbReference type="PANTHER" id="PTHR43793:SF2">
    <property type="entry name" value="BIFUNCTIONAL PROTEIN HLDE"/>
    <property type="match status" value="1"/>
</dbReference>
<keyword evidence="10" id="KW-1185">Reference proteome</keyword>
<dbReference type="InterPro" id="IPR014729">
    <property type="entry name" value="Rossmann-like_a/b/a_fold"/>
</dbReference>
<protein>
    <recommendedName>
        <fullName evidence="1">D-glycero-beta-D-manno-heptose 1-phosphate adenylyltransferase</fullName>
        <ecNumber evidence="1">2.7.7.70</ecNumber>
    </recommendedName>
</protein>
<reference evidence="9 10" key="1">
    <citation type="journal article" date="2024" name="Front. Microbiol.">
        <title>Novel thermophilic genera Geochorda gen. nov. and Carboxydochorda gen. nov. from the deep terrestrial subsurface reveal the ecophysiological diversity in the class Limnochordia.</title>
        <authorList>
            <person name="Karnachuk O.V."/>
            <person name="Lukina A.P."/>
            <person name="Avakyan M.R."/>
            <person name="Kadnikov V.V."/>
            <person name="Begmatov S."/>
            <person name="Beletsky A.V."/>
            <person name="Vlasova K.G."/>
            <person name="Novikov A.A."/>
            <person name="Shcherbakova V.A."/>
            <person name="Mardanov A.V."/>
            <person name="Ravin N.V."/>
        </authorList>
    </citation>
    <scope>NUCLEOTIDE SEQUENCE [LARGE SCALE GENOMIC DNA]</scope>
    <source>
        <strain evidence="9 10">L945</strain>
    </source>
</reference>
<evidence type="ECO:0000256" key="3">
    <source>
        <dbReference type="ARBA" id="ARBA00022695"/>
    </source>
</evidence>
<evidence type="ECO:0000256" key="4">
    <source>
        <dbReference type="ARBA" id="ARBA00022741"/>
    </source>
</evidence>
<dbReference type="NCBIfam" id="TIGR00125">
    <property type="entry name" value="cyt_tran_rel"/>
    <property type="match status" value="1"/>
</dbReference>
<keyword evidence="4" id="KW-0547">Nucleotide-binding</keyword>
<dbReference type="Proteomes" id="UP001332192">
    <property type="component" value="Chromosome"/>
</dbReference>
<evidence type="ECO:0000313" key="9">
    <source>
        <dbReference type="EMBL" id="WRP17059.1"/>
    </source>
</evidence>
<dbReference type="RefSeq" id="WP_324716331.1">
    <property type="nucleotide sequence ID" value="NZ_CP141615.1"/>
</dbReference>
<evidence type="ECO:0000256" key="7">
    <source>
        <dbReference type="ARBA" id="ARBA00047428"/>
    </source>
</evidence>
<evidence type="ECO:0000256" key="1">
    <source>
        <dbReference type="ARBA" id="ARBA00012519"/>
    </source>
</evidence>
<keyword evidence="5" id="KW-0067">ATP-binding</keyword>
<dbReference type="NCBIfam" id="TIGR02199">
    <property type="entry name" value="rfaE_dom_II"/>
    <property type="match status" value="1"/>
</dbReference>
<feature type="domain" description="Cytidyltransferase-like" evidence="8">
    <location>
        <begin position="31"/>
        <end position="123"/>
    </location>
</feature>
<evidence type="ECO:0000256" key="5">
    <source>
        <dbReference type="ARBA" id="ARBA00022840"/>
    </source>
</evidence>
<dbReference type="InterPro" id="IPR050385">
    <property type="entry name" value="Archaeal_FAD_synthase"/>
</dbReference>
<gene>
    <name evidence="9" type="primary">rfaE2</name>
    <name evidence="9" type="ORF">U7230_13370</name>
</gene>
<dbReference type="Pfam" id="PF01467">
    <property type="entry name" value="CTP_transf_like"/>
    <property type="match status" value="1"/>
</dbReference>
<keyword evidence="2" id="KW-0808">Transferase</keyword>